<accession>A0A8R1Y0D1</accession>
<dbReference type="GO" id="GO:0003899">
    <property type="term" value="F:DNA-directed RNA polymerase activity"/>
    <property type="evidence" value="ECO:0007669"/>
    <property type="project" value="InterPro"/>
</dbReference>
<dbReference type="FunFam" id="2.20.25.10:FF:000004">
    <property type="entry name" value="DNA-directed RNA polymerase subunit"/>
    <property type="match status" value="1"/>
</dbReference>
<keyword evidence="4 8" id="KW-0863">Zinc-finger</keyword>
<evidence type="ECO:0000256" key="3">
    <source>
        <dbReference type="ARBA" id="ARBA00022723"/>
    </source>
</evidence>
<keyword evidence="7" id="KW-0539">Nucleus</keyword>
<evidence type="ECO:0000256" key="2">
    <source>
        <dbReference type="ARBA" id="ARBA00022478"/>
    </source>
</evidence>
<dbReference type="PROSITE" id="PS51133">
    <property type="entry name" value="ZF_TFIIS_2"/>
    <property type="match status" value="1"/>
</dbReference>
<dbReference type="GO" id="GO:0001193">
    <property type="term" value="P:maintenance of transcriptional fidelity during transcription elongation by RNA polymerase II"/>
    <property type="evidence" value="ECO:0007669"/>
    <property type="project" value="TreeGrafter"/>
</dbReference>
<dbReference type="InterPro" id="IPR034012">
    <property type="entry name" value="Zn_ribbon_RPB9_C"/>
</dbReference>
<dbReference type="EnsemblMetazoa" id="OVOC6522.1">
    <property type="protein sequence ID" value="OVOC6522.1"/>
    <property type="gene ID" value="WBGene00243331"/>
</dbReference>
<dbReference type="SMART" id="SM00440">
    <property type="entry name" value="ZnF_C2C2"/>
    <property type="match status" value="1"/>
</dbReference>
<sequence>MLYPKEDKENRQLLYACRNCDHKQLSENPCIYVNKLMHEVDELTQIVADVVHDPTLPKTEDHPCPMCQGREAVFFQAQSRRAEEEMRLYYVCMNPSLLLAYSGYDSVGGNDANATVSAALISNIWETFERQGVRENLMEMLVECENGVIGVTRVANMLLAIKAGSEVPLGLLRAKLRTLADYLYTPLTIDKAFIEMKTQTQ</sequence>
<evidence type="ECO:0000313" key="12">
    <source>
        <dbReference type="Proteomes" id="UP000024404"/>
    </source>
</evidence>
<evidence type="ECO:0000256" key="7">
    <source>
        <dbReference type="ARBA" id="ARBA00023242"/>
    </source>
</evidence>
<dbReference type="GO" id="GO:0005665">
    <property type="term" value="C:RNA polymerase II, core complex"/>
    <property type="evidence" value="ECO:0007669"/>
    <property type="project" value="TreeGrafter"/>
</dbReference>
<dbReference type="GO" id="GO:0006367">
    <property type="term" value="P:transcription initiation at RNA polymerase II promoter"/>
    <property type="evidence" value="ECO:0007669"/>
    <property type="project" value="TreeGrafter"/>
</dbReference>
<dbReference type="AlphaFoldDB" id="A0A8R1Y0D1"/>
<dbReference type="SMART" id="SM00661">
    <property type="entry name" value="RPOL9"/>
    <property type="match status" value="1"/>
</dbReference>
<keyword evidence="2 9" id="KW-0240">DNA-directed RNA polymerase</keyword>
<evidence type="ECO:0000256" key="5">
    <source>
        <dbReference type="ARBA" id="ARBA00022833"/>
    </source>
</evidence>
<comment type="subcellular location">
    <subcellularLocation>
        <location evidence="1">Nucleus</location>
        <location evidence="1">Nucleolus</location>
    </subcellularLocation>
</comment>
<evidence type="ECO:0000256" key="6">
    <source>
        <dbReference type="ARBA" id="ARBA00023163"/>
    </source>
</evidence>
<dbReference type="SUPFAM" id="SSF103196">
    <property type="entry name" value="Roadblock/LC7 domain"/>
    <property type="match status" value="1"/>
</dbReference>
<dbReference type="EMBL" id="CMVM020000177">
    <property type="status" value="NOT_ANNOTATED_CDS"/>
    <property type="molecule type" value="Genomic_DNA"/>
</dbReference>
<dbReference type="OMA" id="AIKCENE"/>
<keyword evidence="5" id="KW-0862">Zinc</keyword>
<dbReference type="Proteomes" id="UP000024404">
    <property type="component" value="Unassembled WGS sequence"/>
</dbReference>
<evidence type="ECO:0000256" key="8">
    <source>
        <dbReference type="PROSITE-ProRule" id="PRU00472"/>
    </source>
</evidence>
<reference evidence="12" key="1">
    <citation type="submission" date="2013-10" db="EMBL/GenBank/DDBJ databases">
        <title>Genome sequencing of Onchocerca volvulus.</title>
        <authorList>
            <person name="Cotton J."/>
            <person name="Tsai J."/>
            <person name="Stanley E."/>
            <person name="Tracey A."/>
            <person name="Holroyd N."/>
            <person name="Lustigman S."/>
            <person name="Berriman M."/>
        </authorList>
    </citation>
    <scope>NUCLEOTIDE SEQUENCE</scope>
</reference>
<reference evidence="11" key="2">
    <citation type="submission" date="2022-06" db="UniProtKB">
        <authorList>
            <consortium name="EnsemblMetazoa"/>
        </authorList>
    </citation>
    <scope>IDENTIFICATION</scope>
</reference>
<dbReference type="GO" id="GO:0005730">
    <property type="term" value="C:nucleolus"/>
    <property type="evidence" value="ECO:0007669"/>
    <property type="project" value="UniProtKB-SubCell"/>
</dbReference>
<dbReference type="GO" id="GO:0003676">
    <property type="term" value="F:nucleic acid binding"/>
    <property type="evidence" value="ECO:0007669"/>
    <property type="project" value="InterPro"/>
</dbReference>
<dbReference type="GO" id="GO:0006283">
    <property type="term" value="P:transcription-coupled nucleotide-excision repair"/>
    <property type="evidence" value="ECO:0007669"/>
    <property type="project" value="TreeGrafter"/>
</dbReference>
<feature type="domain" description="TFIIS-type" evidence="10">
    <location>
        <begin position="60"/>
        <end position="126"/>
    </location>
</feature>
<proteinExistence type="inferred from homology"/>
<keyword evidence="6 9" id="KW-0804">Transcription</keyword>
<keyword evidence="12" id="KW-1185">Reference proteome</keyword>
<dbReference type="InterPro" id="IPR012164">
    <property type="entry name" value="Rpa12/Rpb9/Rpc10/TFS"/>
</dbReference>
<dbReference type="Gene3D" id="3.30.450.30">
    <property type="entry name" value="Dynein light chain 2a, cytoplasmic"/>
    <property type="match status" value="1"/>
</dbReference>
<comment type="similarity">
    <text evidence="9">Belongs to the archaeal rpoM/eukaryotic RPA12/RPB9/RPC11 RNA polymerase family.</text>
</comment>
<evidence type="ECO:0000256" key="4">
    <source>
        <dbReference type="ARBA" id="ARBA00022771"/>
    </source>
</evidence>
<dbReference type="Pfam" id="PF01096">
    <property type="entry name" value="Zn_ribbon_TFIIS"/>
    <property type="match status" value="1"/>
</dbReference>
<evidence type="ECO:0000313" key="11">
    <source>
        <dbReference type="EnsemblMetazoa" id="OVOC6522.1"/>
    </source>
</evidence>
<dbReference type="PANTHER" id="PTHR11239:SF1">
    <property type="entry name" value="DNA-DIRECTED RNA POLYMERASE II SUBUNIT RPB9"/>
    <property type="match status" value="1"/>
</dbReference>
<dbReference type="CDD" id="cd10508">
    <property type="entry name" value="Zn-ribbon_RPB9"/>
    <property type="match status" value="1"/>
</dbReference>
<dbReference type="GO" id="GO:0008270">
    <property type="term" value="F:zinc ion binding"/>
    <property type="evidence" value="ECO:0007669"/>
    <property type="project" value="UniProtKB-KW"/>
</dbReference>
<dbReference type="InterPro" id="IPR001529">
    <property type="entry name" value="Zn_ribbon_RPB9"/>
</dbReference>
<organism evidence="11 12">
    <name type="scientific">Onchocerca volvulus</name>
    <dbReference type="NCBI Taxonomy" id="6282"/>
    <lineage>
        <taxon>Eukaryota</taxon>
        <taxon>Metazoa</taxon>
        <taxon>Ecdysozoa</taxon>
        <taxon>Nematoda</taxon>
        <taxon>Chromadorea</taxon>
        <taxon>Rhabditida</taxon>
        <taxon>Spirurina</taxon>
        <taxon>Spiruromorpha</taxon>
        <taxon>Filarioidea</taxon>
        <taxon>Onchocercidae</taxon>
        <taxon>Onchocerca</taxon>
    </lineage>
</organism>
<evidence type="ECO:0000256" key="1">
    <source>
        <dbReference type="ARBA" id="ARBA00004604"/>
    </source>
</evidence>
<name>A0A8R1Y0D1_ONCVO</name>
<protein>
    <submittedName>
        <fullName evidence="11">DNA-directed RNA polymerase II subunit RPB9</fullName>
    </submittedName>
</protein>
<keyword evidence="3 9" id="KW-0479">Metal-binding</keyword>
<dbReference type="InterPro" id="IPR001222">
    <property type="entry name" value="Znf_TFIIS"/>
</dbReference>
<dbReference type="PANTHER" id="PTHR11239">
    <property type="entry name" value="DNA-DIRECTED RNA POLYMERASE"/>
    <property type="match status" value="1"/>
</dbReference>
<dbReference type="SUPFAM" id="SSF57783">
    <property type="entry name" value="Zinc beta-ribbon"/>
    <property type="match status" value="2"/>
</dbReference>
<dbReference type="Gene3D" id="2.20.25.10">
    <property type="match status" value="1"/>
</dbReference>
<evidence type="ECO:0000256" key="9">
    <source>
        <dbReference type="RuleBase" id="RU003474"/>
    </source>
</evidence>
<evidence type="ECO:0000259" key="10">
    <source>
        <dbReference type="PROSITE" id="PS51133"/>
    </source>
</evidence>